<comment type="caution">
    <text evidence="1">The sequence shown here is derived from an EMBL/GenBank/DDBJ whole genome shotgun (WGS) entry which is preliminary data.</text>
</comment>
<dbReference type="Proteomes" id="UP000233786">
    <property type="component" value="Unassembled WGS sequence"/>
</dbReference>
<dbReference type="EMBL" id="PJNB01000001">
    <property type="protein sequence ID" value="PKW15953.1"/>
    <property type="molecule type" value="Genomic_DNA"/>
</dbReference>
<evidence type="ECO:0000313" key="2">
    <source>
        <dbReference type="Proteomes" id="UP000233786"/>
    </source>
</evidence>
<organism evidence="1 2">
    <name type="scientific">Saccharopolyspora spinosa</name>
    <dbReference type="NCBI Taxonomy" id="60894"/>
    <lineage>
        <taxon>Bacteria</taxon>
        <taxon>Bacillati</taxon>
        <taxon>Actinomycetota</taxon>
        <taxon>Actinomycetes</taxon>
        <taxon>Pseudonocardiales</taxon>
        <taxon>Pseudonocardiaceae</taxon>
        <taxon>Saccharopolyspora</taxon>
    </lineage>
</organism>
<evidence type="ECO:0000313" key="1">
    <source>
        <dbReference type="EMBL" id="PKW15953.1"/>
    </source>
</evidence>
<proteinExistence type="predicted"/>
<dbReference type="RefSeq" id="WP_010696552.1">
    <property type="nucleotide sequence ID" value="NZ_CP061007.1"/>
</dbReference>
<name>A0A2N3XZ41_SACSN</name>
<accession>A0A2N3XZ41</accession>
<gene>
    <name evidence="1" type="ORF">A8926_3735</name>
</gene>
<reference evidence="1" key="1">
    <citation type="submission" date="2017-12" db="EMBL/GenBank/DDBJ databases">
        <title>Sequencing the genomes of 1000 Actinobacteria strains.</title>
        <authorList>
            <person name="Klenk H.-P."/>
        </authorList>
    </citation>
    <scope>NUCLEOTIDE SEQUENCE [LARGE SCALE GENOMIC DNA]</scope>
    <source>
        <strain evidence="1">DSM 44228</strain>
    </source>
</reference>
<sequence length="48" mass="5417">MTDDHARVLPINAPARAELLRRNQLALSVLAHRPYTRATAELLGRVLR</sequence>
<dbReference type="AlphaFoldDB" id="A0A2N3XZ41"/>
<protein>
    <submittedName>
        <fullName evidence="1">Uncharacterized protein</fullName>
    </submittedName>
</protein>
<keyword evidence="2" id="KW-1185">Reference proteome</keyword>
<dbReference type="STRING" id="994479.GCA_000194155_03482"/>